<evidence type="ECO:0000256" key="1">
    <source>
        <dbReference type="SAM" id="MobiDB-lite"/>
    </source>
</evidence>
<gene>
    <name evidence="2" type="ORF">CEXT_264371</name>
</gene>
<protein>
    <submittedName>
        <fullName evidence="2">Uncharacterized protein</fullName>
    </submittedName>
</protein>
<dbReference type="Proteomes" id="UP001054945">
    <property type="component" value="Unassembled WGS sequence"/>
</dbReference>
<accession>A0AAV4RUC1</accession>
<name>A0AAV4RUC1_CAEEX</name>
<comment type="caution">
    <text evidence="2">The sequence shown here is derived from an EMBL/GenBank/DDBJ whole genome shotgun (WGS) entry which is preliminary data.</text>
</comment>
<organism evidence="2 3">
    <name type="scientific">Caerostris extrusa</name>
    <name type="common">Bark spider</name>
    <name type="synonym">Caerostris bankana</name>
    <dbReference type="NCBI Taxonomy" id="172846"/>
    <lineage>
        <taxon>Eukaryota</taxon>
        <taxon>Metazoa</taxon>
        <taxon>Ecdysozoa</taxon>
        <taxon>Arthropoda</taxon>
        <taxon>Chelicerata</taxon>
        <taxon>Arachnida</taxon>
        <taxon>Araneae</taxon>
        <taxon>Araneomorphae</taxon>
        <taxon>Entelegynae</taxon>
        <taxon>Araneoidea</taxon>
        <taxon>Araneidae</taxon>
        <taxon>Caerostris</taxon>
    </lineage>
</organism>
<feature type="region of interest" description="Disordered" evidence="1">
    <location>
        <begin position="80"/>
        <end position="108"/>
    </location>
</feature>
<reference evidence="2 3" key="1">
    <citation type="submission" date="2021-06" db="EMBL/GenBank/DDBJ databases">
        <title>Caerostris extrusa draft genome.</title>
        <authorList>
            <person name="Kono N."/>
            <person name="Arakawa K."/>
        </authorList>
    </citation>
    <scope>NUCLEOTIDE SEQUENCE [LARGE SCALE GENOMIC DNA]</scope>
</reference>
<proteinExistence type="predicted"/>
<evidence type="ECO:0000313" key="2">
    <source>
        <dbReference type="EMBL" id="GIY23996.1"/>
    </source>
</evidence>
<dbReference type="AlphaFoldDB" id="A0AAV4RUC1"/>
<evidence type="ECO:0000313" key="3">
    <source>
        <dbReference type="Proteomes" id="UP001054945"/>
    </source>
</evidence>
<sequence length="108" mass="12109">MPHSSPPPIPPTTFIVNTDRQCHQPEIPLCVGQKILWLKRLIRLPAKPTSELLTSQRYIMRLNCAFNTGALFCLSESTRASLDDGIPPTRTESSSLRKEPSRKLKVAL</sequence>
<keyword evidence="3" id="KW-1185">Reference proteome</keyword>
<dbReference type="EMBL" id="BPLR01008336">
    <property type="protein sequence ID" value="GIY23996.1"/>
    <property type="molecule type" value="Genomic_DNA"/>
</dbReference>